<dbReference type="GO" id="GO:0005179">
    <property type="term" value="F:hormone activity"/>
    <property type="evidence" value="ECO:0007669"/>
    <property type="project" value="UniProtKB-KW"/>
</dbReference>
<evidence type="ECO:0000256" key="4">
    <source>
        <dbReference type="ARBA" id="ARBA00023157"/>
    </source>
</evidence>
<dbReference type="GO" id="GO:0019722">
    <property type="term" value="P:calcium-mediated signaling"/>
    <property type="evidence" value="ECO:0007669"/>
    <property type="project" value="TreeGrafter"/>
</dbReference>
<dbReference type="PANTHER" id="PTHR33136:SF36">
    <property type="entry name" value="PROTEIN RALF-LIKE 31"/>
    <property type="match status" value="1"/>
</dbReference>
<evidence type="ECO:0000256" key="3">
    <source>
        <dbReference type="ARBA" id="ARBA00022729"/>
    </source>
</evidence>
<evidence type="ECO:0000256" key="5">
    <source>
        <dbReference type="SAM" id="SignalP"/>
    </source>
</evidence>
<evidence type="ECO:0000256" key="1">
    <source>
        <dbReference type="ARBA" id="ARBA00009178"/>
    </source>
</evidence>
<proteinExistence type="evidence at transcript level"/>
<accession>H6WD95</accession>
<feature type="chain" id="PRO_5003607815" evidence="5">
    <location>
        <begin position="25"/>
        <end position="127"/>
    </location>
</feature>
<evidence type="ECO:0000256" key="2">
    <source>
        <dbReference type="ARBA" id="ARBA00022702"/>
    </source>
</evidence>
<organism evidence="6">
    <name type="scientific">Chimonanthus praecox</name>
    <dbReference type="NCBI Taxonomy" id="13419"/>
    <lineage>
        <taxon>Eukaryota</taxon>
        <taxon>Viridiplantae</taxon>
        <taxon>Streptophyta</taxon>
        <taxon>Embryophyta</taxon>
        <taxon>Tracheophyta</taxon>
        <taxon>Spermatophyta</taxon>
        <taxon>Magnoliopsida</taxon>
        <taxon>Magnoliidae</taxon>
        <taxon>Laurales</taxon>
        <taxon>Calycanthaceae</taxon>
        <taxon>Chimonanthus</taxon>
    </lineage>
</organism>
<dbReference type="Pfam" id="PF05498">
    <property type="entry name" value="RALF"/>
    <property type="match status" value="1"/>
</dbReference>
<keyword evidence="2" id="KW-0372">Hormone</keyword>
<dbReference type="PANTHER" id="PTHR33136">
    <property type="entry name" value="RAPID ALKALINIZATION FACTOR-LIKE"/>
    <property type="match status" value="1"/>
</dbReference>
<dbReference type="InterPro" id="IPR008801">
    <property type="entry name" value="RALF"/>
</dbReference>
<reference evidence="6" key="1">
    <citation type="submission" date="2011-12" db="EMBL/GenBank/DDBJ databases">
        <title>Cloning and expression analysis of a rapid alkalinization factor gene CpRALF from Chimonanthus praecox.</title>
        <authorList>
            <person name="Wang B."/>
            <person name="Sui S."/>
            <person name="Yang W."/>
        </authorList>
    </citation>
    <scope>NUCLEOTIDE SEQUENCE</scope>
</reference>
<keyword evidence="3 5" id="KW-0732">Signal</keyword>
<keyword evidence="4" id="KW-1015">Disulfide bond</keyword>
<comment type="similarity">
    <text evidence="1">Belongs to the plant rapid alkalinization factor (RALF) family.</text>
</comment>
<feature type="signal peptide" evidence="5">
    <location>
        <begin position="1"/>
        <end position="24"/>
    </location>
</feature>
<evidence type="ECO:0000313" key="6">
    <source>
        <dbReference type="EMBL" id="AFB73770.1"/>
    </source>
</evidence>
<sequence>MVFTSKKNPLALLLFVTHLLLCTSTQVLEPYSSWTRNEVEVRVKRDCAGNLRGGCLWEEEMEMDSEISRRILAAQKKYISYEALKRDEVPCSKPGASYYNCQAPPKTNNPYSRGCTVITGCARDTHY</sequence>
<protein>
    <submittedName>
        <fullName evidence="6">Rapid alkalinization factor</fullName>
    </submittedName>
</protein>
<name>H6WD95_9MAGN</name>
<dbReference type="GO" id="GO:0009506">
    <property type="term" value="C:plasmodesma"/>
    <property type="evidence" value="ECO:0007669"/>
    <property type="project" value="TreeGrafter"/>
</dbReference>
<dbReference type="AlphaFoldDB" id="H6WD95"/>
<dbReference type="EMBL" id="JQ217379">
    <property type="protein sequence ID" value="AFB73770.1"/>
    <property type="molecule type" value="mRNA"/>
</dbReference>